<protein>
    <recommendedName>
        <fullName evidence="2">Thioredoxin</fullName>
    </recommendedName>
</protein>
<keyword evidence="5" id="KW-1015">Disulfide bond</keyword>
<dbReference type="CDD" id="cd02947">
    <property type="entry name" value="TRX_family"/>
    <property type="match status" value="1"/>
</dbReference>
<comment type="similarity">
    <text evidence="1">Belongs to the thioredoxin family.</text>
</comment>
<feature type="domain" description="Thioredoxin" evidence="7">
    <location>
        <begin position="43"/>
        <end position="129"/>
    </location>
</feature>
<organism evidence="8 9">
    <name type="scientific">Ornithinibacillus bavariensis</name>
    <dbReference type="NCBI Taxonomy" id="545502"/>
    <lineage>
        <taxon>Bacteria</taxon>
        <taxon>Bacillati</taxon>
        <taxon>Bacillota</taxon>
        <taxon>Bacilli</taxon>
        <taxon>Bacillales</taxon>
        <taxon>Bacillaceae</taxon>
        <taxon>Ornithinibacillus</taxon>
    </lineage>
</organism>
<keyword evidence="9" id="KW-1185">Reference proteome</keyword>
<dbReference type="Proteomes" id="UP000676917">
    <property type="component" value="Unassembled WGS sequence"/>
</dbReference>
<dbReference type="RefSeq" id="WP_212919062.1">
    <property type="nucleotide sequence ID" value="NZ_BORP01000001.1"/>
</dbReference>
<evidence type="ECO:0000313" key="8">
    <source>
        <dbReference type="EMBL" id="GIO25515.1"/>
    </source>
</evidence>
<dbReference type="PANTHER" id="PTHR45663">
    <property type="entry name" value="GEO12009P1"/>
    <property type="match status" value="1"/>
</dbReference>
<evidence type="ECO:0000313" key="9">
    <source>
        <dbReference type="Proteomes" id="UP000676917"/>
    </source>
</evidence>
<gene>
    <name evidence="8" type="primary">trxA_1</name>
    <name evidence="8" type="ORF">J43TS3_01260</name>
</gene>
<dbReference type="InterPro" id="IPR036249">
    <property type="entry name" value="Thioredoxin-like_sf"/>
</dbReference>
<dbReference type="GO" id="GO:0015035">
    <property type="term" value="F:protein-disulfide reductase activity"/>
    <property type="evidence" value="ECO:0007669"/>
    <property type="project" value="TreeGrafter"/>
</dbReference>
<dbReference type="GO" id="GO:0005737">
    <property type="term" value="C:cytoplasm"/>
    <property type="evidence" value="ECO:0007669"/>
    <property type="project" value="TreeGrafter"/>
</dbReference>
<dbReference type="PANTHER" id="PTHR45663:SF11">
    <property type="entry name" value="GEO12009P1"/>
    <property type="match status" value="1"/>
</dbReference>
<keyword evidence="6" id="KW-0676">Redox-active center</keyword>
<evidence type="ECO:0000256" key="5">
    <source>
        <dbReference type="ARBA" id="ARBA00023157"/>
    </source>
</evidence>
<keyword evidence="4" id="KW-0249">Electron transport</keyword>
<evidence type="ECO:0000256" key="6">
    <source>
        <dbReference type="ARBA" id="ARBA00023284"/>
    </source>
</evidence>
<dbReference type="EMBL" id="BORP01000001">
    <property type="protein sequence ID" value="GIO25515.1"/>
    <property type="molecule type" value="Genomic_DNA"/>
</dbReference>
<evidence type="ECO:0000256" key="1">
    <source>
        <dbReference type="ARBA" id="ARBA00008987"/>
    </source>
</evidence>
<evidence type="ECO:0000256" key="2">
    <source>
        <dbReference type="ARBA" id="ARBA00020570"/>
    </source>
</evidence>
<name>A0A919X6L7_9BACI</name>
<proteinExistence type="inferred from homology"/>
<dbReference type="InterPro" id="IPR013766">
    <property type="entry name" value="Thioredoxin_domain"/>
</dbReference>
<evidence type="ECO:0000256" key="3">
    <source>
        <dbReference type="ARBA" id="ARBA00022448"/>
    </source>
</evidence>
<dbReference type="InterPro" id="IPR017937">
    <property type="entry name" value="Thioredoxin_CS"/>
</dbReference>
<keyword evidence="3" id="KW-0813">Transport</keyword>
<sequence>MKKLIVFVSAVVTMVIIGYISVSNLVGSEPALYKKVSSDQIKKMKEEQETFIAYFYQENCAPCKQVNPIINDYIQTTGKDIFAVDINADKNKNLLMEGFNIEGTPTVIFISSGKEENRFLSIFGKDEFKNTADLIYGDSDI</sequence>
<evidence type="ECO:0000259" key="7">
    <source>
        <dbReference type="Pfam" id="PF00085"/>
    </source>
</evidence>
<dbReference type="Pfam" id="PF00085">
    <property type="entry name" value="Thioredoxin"/>
    <property type="match status" value="1"/>
</dbReference>
<dbReference type="AlphaFoldDB" id="A0A919X6L7"/>
<comment type="caution">
    <text evidence="8">The sequence shown here is derived from an EMBL/GenBank/DDBJ whole genome shotgun (WGS) entry which is preliminary data.</text>
</comment>
<dbReference type="Gene3D" id="3.40.30.10">
    <property type="entry name" value="Glutaredoxin"/>
    <property type="match status" value="1"/>
</dbReference>
<dbReference type="PROSITE" id="PS00194">
    <property type="entry name" value="THIOREDOXIN_1"/>
    <property type="match status" value="1"/>
</dbReference>
<accession>A0A919X6L7</accession>
<dbReference type="SUPFAM" id="SSF52833">
    <property type="entry name" value="Thioredoxin-like"/>
    <property type="match status" value="1"/>
</dbReference>
<reference evidence="8" key="1">
    <citation type="submission" date="2021-03" db="EMBL/GenBank/DDBJ databases">
        <title>Antimicrobial resistance genes in bacteria isolated from Japanese honey, and their potential for conferring macrolide and lincosamide resistance in the American foulbrood pathogen Paenibacillus larvae.</title>
        <authorList>
            <person name="Okamoto M."/>
            <person name="Kumagai M."/>
            <person name="Kanamori H."/>
            <person name="Takamatsu D."/>
        </authorList>
    </citation>
    <scope>NUCLEOTIDE SEQUENCE</scope>
    <source>
        <strain evidence="8">J43TS3</strain>
    </source>
</reference>
<evidence type="ECO:0000256" key="4">
    <source>
        <dbReference type="ARBA" id="ARBA00022982"/>
    </source>
</evidence>